<gene>
    <name evidence="1" type="ORF">SD77_0852</name>
</gene>
<comment type="caution">
    <text evidence="1">The sequence shown here is derived from an EMBL/GenBank/DDBJ whole genome shotgun (WGS) entry which is preliminary data.</text>
</comment>
<name>A0ABR5ASZ4_BACBA</name>
<accession>A0ABR5ASZ4</accession>
<organism evidence="1 2">
    <name type="scientific">Bacillus badius</name>
    <dbReference type="NCBI Taxonomy" id="1455"/>
    <lineage>
        <taxon>Bacteria</taxon>
        <taxon>Bacillati</taxon>
        <taxon>Bacillota</taxon>
        <taxon>Bacilli</taxon>
        <taxon>Bacillales</taxon>
        <taxon>Bacillaceae</taxon>
        <taxon>Pseudobacillus</taxon>
    </lineage>
</organism>
<protein>
    <submittedName>
        <fullName evidence="1">Uncharacterized protein</fullName>
    </submittedName>
</protein>
<reference evidence="1 2" key="1">
    <citation type="submission" date="2015-01" db="EMBL/GenBank/DDBJ databases">
        <title>Genome Assembly of Bacillus badius MTCC 1458.</title>
        <authorList>
            <person name="Verma A."/>
            <person name="Khatri I."/>
            <person name="Mual P."/>
            <person name="Subramanian S."/>
            <person name="Krishnamurthi S."/>
        </authorList>
    </citation>
    <scope>NUCLEOTIDE SEQUENCE [LARGE SCALE GENOMIC DNA]</scope>
    <source>
        <strain evidence="1 2">MTCC 1458</strain>
    </source>
</reference>
<sequence>MLATLFNIVLFLFNGKLVNRQLLIFGKICLKIVTDGFMI</sequence>
<evidence type="ECO:0000313" key="2">
    <source>
        <dbReference type="Proteomes" id="UP000031982"/>
    </source>
</evidence>
<keyword evidence="2" id="KW-1185">Reference proteome</keyword>
<dbReference type="EMBL" id="JXLP01000011">
    <property type="protein sequence ID" value="KIL77873.1"/>
    <property type="molecule type" value="Genomic_DNA"/>
</dbReference>
<dbReference type="Proteomes" id="UP000031982">
    <property type="component" value="Unassembled WGS sequence"/>
</dbReference>
<proteinExistence type="predicted"/>
<evidence type="ECO:0000313" key="1">
    <source>
        <dbReference type="EMBL" id="KIL77873.1"/>
    </source>
</evidence>